<sequence>MRCPNDNISDYGGTKKKSATEKSVALLLYAETLQMLRDYLYQNLLDGHAVHMRKPIPNKNPESRIVEGLKYNTI</sequence>
<organism evidence="1 2">
    <name type="scientific">Rhabditophanes sp. KR3021</name>
    <dbReference type="NCBI Taxonomy" id="114890"/>
    <lineage>
        <taxon>Eukaryota</taxon>
        <taxon>Metazoa</taxon>
        <taxon>Ecdysozoa</taxon>
        <taxon>Nematoda</taxon>
        <taxon>Chromadorea</taxon>
        <taxon>Rhabditida</taxon>
        <taxon>Tylenchina</taxon>
        <taxon>Panagrolaimomorpha</taxon>
        <taxon>Strongyloidoidea</taxon>
        <taxon>Alloionematidae</taxon>
        <taxon>Rhabditophanes</taxon>
    </lineage>
</organism>
<protein>
    <submittedName>
        <fullName evidence="2">Transposase</fullName>
    </submittedName>
</protein>
<accession>A0AC35U378</accession>
<evidence type="ECO:0000313" key="2">
    <source>
        <dbReference type="WBParaSite" id="RSKR_0000690000.1"/>
    </source>
</evidence>
<dbReference type="Proteomes" id="UP000095286">
    <property type="component" value="Unplaced"/>
</dbReference>
<proteinExistence type="predicted"/>
<reference evidence="2" key="1">
    <citation type="submission" date="2016-11" db="UniProtKB">
        <authorList>
            <consortium name="WormBaseParasite"/>
        </authorList>
    </citation>
    <scope>IDENTIFICATION</scope>
    <source>
        <strain evidence="2">KR3021</strain>
    </source>
</reference>
<evidence type="ECO:0000313" key="1">
    <source>
        <dbReference type="Proteomes" id="UP000095286"/>
    </source>
</evidence>
<name>A0AC35U378_9BILA</name>
<dbReference type="WBParaSite" id="RSKR_0000690000.1">
    <property type="protein sequence ID" value="RSKR_0000690000.1"/>
    <property type="gene ID" value="RSKR_0000690000"/>
</dbReference>